<dbReference type="OrthoDB" id="464787at2"/>
<proteinExistence type="predicted"/>
<dbReference type="InParanoid" id="K9TS35"/>
<evidence type="ECO:0000313" key="3">
    <source>
        <dbReference type="Proteomes" id="UP000010367"/>
    </source>
</evidence>
<dbReference type="Gene3D" id="1.10.1220.10">
    <property type="entry name" value="Met repressor-like"/>
    <property type="match status" value="1"/>
</dbReference>
<dbReference type="SUPFAM" id="SSF47598">
    <property type="entry name" value="Ribbon-helix-helix"/>
    <property type="match status" value="1"/>
</dbReference>
<sequence length="90" mass="10255">MSSPIINTNIRLPAHLLEAMDQAVQQGKAKSRDEFIMQAIRRELEALKRAEIDAELAEMVQDPDYQLKRDSILFPNPSPNLSPAETHRED</sequence>
<dbReference type="KEGG" id="oac:Oscil6304_5295"/>
<reference evidence="2 3" key="1">
    <citation type="submission" date="2012-06" db="EMBL/GenBank/DDBJ databases">
        <title>Finished chromosome of genome of Oscillatoria acuminata PCC 6304.</title>
        <authorList>
            <consortium name="US DOE Joint Genome Institute"/>
            <person name="Gugger M."/>
            <person name="Coursin T."/>
            <person name="Rippka R."/>
            <person name="Tandeau De Marsac N."/>
            <person name="Huntemann M."/>
            <person name="Wei C.-L."/>
            <person name="Han J."/>
            <person name="Detter J.C."/>
            <person name="Han C."/>
            <person name="Tapia R."/>
            <person name="Davenport K."/>
            <person name="Daligault H."/>
            <person name="Erkkila T."/>
            <person name="Gu W."/>
            <person name="Munk A.C.C."/>
            <person name="Teshima H."/>
            <person name="Xu Y."/>
            <person name="Chain P."/>
            <person name="Chen A."/>
            <person name="Krypides N."/>
            <person name="Mavromatis K."/>
            <person name="Markowitz V."/>
            <person name="Szeto E."/>
            <person name="Ivanova N."/>
            <person name="Mikhailova N."/>
            <person name="Ovchinnikova G."/>
            <person name="Pagani I."/>
            <person name="Pati A."/>
            <person name="Goodwin L."/>
            <person name="Peters L."/>
            <person name="Pitluck S."/>
            <person name="Woyke T."/>
            <person name="Kerfeld C."/>
        </authorList>
    </citation>
    <scope>NUCLEOTIDE SEQUENCE [LARGE SCALE GENOMIC DNA]</scope>
    <source>
        <strain evidence="2 3">PCC 6304</strain>
    </source>
</reference>
<protein>
    <submittedName>
        <fullName evidence="2">Uncharacterized protein</fullName>
    </submittedName>
</protein>
<gene>
    <name evidence="2" type="ORF">Oscil6304_5295</name>
</gene>
<dbReference type="HOGENOM" id="CLU_2437984_0_0_3"/>
<name>K9TS35_9CYAN</name>
<dbReference type="GO" id="GO:0006355">
    <property type="term" value="P:regulation of DNA-templated transcription"/>
    <property type="evidence" value="ECO:0007669"/>
    <property type="project" value="InterPro"/>
</dbReference>
<dbReference type="eggNOG" id="COG0864">
    <property type="taxonomic scope" value="Bacteria"/>
</dbReference>
<dbReference type="AlphaFoldDB" id="K9TS35"/>
<evidence type="ECO:0000313" key="2">
    <source>
        <dbReference type="EMBL" id="AFY84784.1"/>
    </source>
</evidence>
<dbReference type="InterPro" id="IPR013321">
    <property type="entry name" value="Arc_rbn_hlx_hlx"/>
</dbReference>
<dbReference type="STRING" id="56110.Oscil6304_5295"/>
<feature type="region of interest" description="Disordered" evidence="1">
    <location>
        <begin position="69"/>
        <end position="90"/>
    </location>
</feature>
<dbReference type="NCBIfam" id="NF041551">
    <property type="entry name" value="YlcI_YnfO_N"/>
    <property type="match status" value="1"/>
</dbReference>
<dbReference type="RefSeq" id="WP_015151396.1">
    <property type="nucleotide sequence ID" value="NC_019693.1"/>
</dbReference>
<dbReference type="InterPro" id="IPR010985">
    <property type="entry name" value="Ribbon_hlx_hlx"/>
</dbReference>
<accession>K9TS35</accession>
<dbReference type="EMBL" id="CP003607">
    <property type="protein sequence ID" value="AFY84784.1"/>
    <property type="molecule type" value="Genomic_DNA"/>
</dbReference>
<evidence type="ECO:0000256" key="1">
    <source>
        <dbReference type="SAM" id="MobiDB-lite"/>
    </source>
</evidence>
<dbReference type="CDD" id="cd22231">
    <property type="entry name" value="RHH_NikR_HicB-like"/>
    <property type="match status" value="1"/>
</dbReference>
<keyword evidence="3" id="KW-1185">Reference proteome</keyword>
<dbReference type="Proteomes" id="UP000010367">
    <property type="component" value="Chromosome"/>
</dbReference>
<organism evidence="2 3">
    <name type="scientific">Oscillatoria acuminata PCC 6304</name>
    <dbReference type="NCBI Taxonomy" id="56110"/>
    <lineage>
        <taxon>Bacteria</taxon>
        <taxon>Bacillati</taxon>
        <taxon>Cyanobacteriota</taxon>
        <taxon>Cyanophyceae</taxon>
        <taxon>Oscillatoriophycideae</taxon>
        <taxon>Oscillatoriales</taxon>
        <taxon>Oscillatoriaceae</taxon>
        <taxon>Oscillatoria</taxon>
    </lineage>
</organism>